<organism evidence="4 5">
    <name type="scientific">Trypanosoma theileri</name>
    <dbReference type="NCBI Taxonomy" id="67003"/>
    <lineage>
        <taxon>Eukaryota</taxon>
        <taxon>Discoba</taxon>
        <taxon>Euglenozoa</taxon>
        <taxon>Kinetoplastea</taxon>
        <taxon>Metakinetoplastina</taxon>
        <taxon>Trypanosomatida</taxon>
        <taxon>Trypanosomatidae</taxon>
        <taxon>Trypanosoma</taxon>
    </lineage>
</organism>
<keyword evidence="1" id="KW-0479">Metal-binding</keyword>
<proteinExistence type="predicted"/>
<reference evidence="4 5" key="1">
    <citation type="submission" date="2017-03" db="EMBL/GenBank/DDBJ databases">
        <title>An alternative strategy for trypanosome survival in the mammalian bloodstream revealed through genome and transcriptome analysis of the ubiquitous bovine parasite Trypanosoma (Megatrypanum) theileri.</title>
        <authorList>
            <person name="Kelly S."/>
            <person name="Ivens A."/>
            <person name="Mott A."/>
            <person name="O'Neill E."/>
            <person name="Emms D."/>
            <person name="Macleod O."/>
            <person name="Voorheis P."/>
            <person name="Matthews J."/>
            <person name="Matthews K."/>
            <person name="Carrington M."/>
        </authorList>
    </citation>
    <scope>NUCLEOTIDE SEQUENCE [LARGE SCALE GENOMIC DNA]</scope>
    <source>
        <strain evidence="4">Edinburgh</strain>
    </source>
</reference>
<keyword evidence="1" id="KW-0863">Zinc-finger</keyword>
<gene>
    <name evidence="4" type="ORF">TM35_000191100</name>
</gene>
<dbReference type="PANTHER" id="PTHR37562">
    <property type="entry name" value="C3H1-TYPE DOMAIN-CONTAINING PROTEIN-RELATED"/>
    <property type="match status" value="1"/>
</dbReference>
<feature type="region of interest" description="Disordered" evidence="2">
    <location>
        <begin position="344"/>
        <end position="363"/>
    </location>
</feature>
<feature type="zinc finger region" description="C3H1-type" evidence="1">
    <location>
        <begin position="216"/>
        <end position="244"/>
    </location>
</feature>
<evidence type="ECO:0000256" key="1">
    <source>
        <dbReference type="PROSITE-ProRule" id="PRU00723"/>
    </source>
</evidence>
<feature type="domain" description="C3H1-type" evidence="3">
    <location>
        <begin position="216"/>
        <end position="244"/>
    </location>
</feature>
<dbReference type="PROSITE" id="PS50103">
    <property type="entry name" value="ZF_C3H1"/>
    <property type="match status" value="1"/>
</dbReference>
<evidence type="ECO:0000313" key="4">
    <source>
        <dbReference type="EMBL" id="ORC87866.1"/>
    </source>
</evidence>
<dbReference type="AlphaFoldDB" id="A0A1X0NT27"/>
<keyword evidence="5" id="KW-1185">Reference proteome</keyword>
<evidence type="ECO:0000313" key="5">
    <source>
        <dbReference type="Proteomes" id="UP000192257"/>
    </source>
</evidence>
<dbReference type="Proteomes" id="UP000192257">
    <property type="component" value="Unassembled WGS sequence"/>
</dbReference>
<feature type="compositionally biased region" description="Polar residues" evidence="2">
    <location>
        <begin position="280"/>
        <end position="291"/>
    </location>
</feature>
<dbReference type="RefSeq" id="XP_028881932.1">
    <property type="nucleotide sequence ID" value="XM_029026608.1"/>
</dbReference>
<dbReference type="GO" id="GO:0008270">
    <property type="term" value="F:zinc ion binding"/>
    <property type="evidence" value="ECO:0007669"/>
    <property type="project" value="UniProtKB-KW"/>
</dbReference>
<feature type="compositionally biased region" description="Polar residues" evidence="2">
    <location>
        <begin position="301"/>
        <end position="311"/>
    </location>
</feature>
<feature type="region of interest" description="Disordered" evidence="2">
    <location>
        <begin position="262"/>
        <end position="311"/>
    </location>
</feature>
<dbReference type="OrthoDB" id="278350at2759"/>
<evidence type="ECO:0000256" key="2">
    <source>
        <dbReference type="SAM" id="MobiDB-lite"/>
    </source>
</evidence>
<sequence>MTRKQRRNRRWLCVDVPSVQELSETPDEELARRTLPKGFYLWFLMHDMRTMYAVLSERVFLTRGVLDYLYDYTRWGPNKLHSKLFLCTEYNQHQKCSNGFLCREVHCGLSTESALDATAFGVLTNANGCPTAVNAKDGTSRQPQQQQPPPNVLLSHTLHSRWTPVWAAATLPRGVTFRVALPNNPKPVEEYDSGWIFVTKVVRDHYERLLNNEPPLVTLQHCANFAKNGVCCFGPSCQFVHVVHYGDPCEMNTLEDTNSVSSGKSCGNSSPSHIGKKTKSASITDSVAESSKTSRHGLTFSLPTSPGASITNQPRFHARENNAYGSSLPNNQYVLLPPNVMQAEPSPMGPPRPQLRQQQQQPFLSPESLSCFNPMGAPVFLLPGSDRLQQQQMLLQQQQQQQQPVYTIMLPSPDGQLGPVSPIFVMPY</sequence>
<dbReference type="GeneID" id="39986388"/>
<accession>A0A1X0NT27</accession>
<dbReference type="InterPro" id="IPR000571">
    <property type="entry name" value="Znf_CCCH"/>
</dbReference>
<name>A0A1X0NT27_9TRYP</name>
<protein>
    <recommendedName>
        <fullName evidence="3">C3H1-type domain-containing protein</fullName>
    </recommendedName>
</protein>
<feature type="compositionally biased region" description="Low complexity" evidence="2">
    <location>
        <begin position="262"/>
        <end position="272"/>
    </location>
</feature>
<dbReference type="EMBL" id="NBCO01000019">
    <property type="protein sequence ID" value="ORC87866.1"/>
    <property type="molecule type" value="Genomic_DNA"/>
</dbReference>
<dbReference type="PANTHER" id="PTHR37562:SF5">
    <property type="entry name" value="C3H1-TYPE DOMAIN-CONTAINING PROTEIN"/>
    <property type="match status" value="1"/>
</dbReference>
<keyword evidence="1" id="KW-0862">Zinc</keyword>
<dbReference type="VEuPathDB" id="TriTrypDB:TM35_000191100"/>
<evidence type="ECO:0000259" key="3">
    <source>
        <dbReference type="PROSITE" id="PS50103"/>
    </source>
</evidence>
<comment type="caution">
    <text evidence="4">The sequence shown here is derived from an EMBL/GenBank/DDBJ whole genome shotgun (WGS) entry which is preliminary data.</text>
</comment>